<evidence type="ECO:0000313" key="3">
    <source>
        <dbReference type="EMBL" id="KAG7143772.1"/>
    </source>
</evidence>
<accession>A0A8I3A1V0</accession>
<dbReference type="PROSITE" id="PS50181">
    <property type="entry name" value="FBOX"/>
    <property type="match status" value="1"/>
</dbReference>
<feature type="region of interest" description="Disordered" evidence="1">
    <location>
        <begin position="1"/>
        <end position="26"/>
    </location>
</feature>
<gene>
    <name evidence="3" type="ORF">HYQ45_000048</name>
</gene>
<dbReference type="OrthoDB" id="1638493at2759"/>
<organism evidence="3 4">
    <name type="scientific">Verticillium longisporum</name>
    <name type="common">Verticillium dahliae var. longisporum</name>
    <dbReference type="NCBI Taxonomy" id="100787"/>
    <lineage>
        <taxon>Eukaryota</taxon>
        <taxon>Fungi</taxon>
        <taxon>Dikarya</taxon>
        <taxon>Ascomycota</taxon>
        <taxon>Pezizomycotina</taxon>
        <taxon>Sordariomycetes</taxon>
        <taxon>Hypocreomycetidae</taxon>
        <taxon>Glomerellales</taxon>
        <taxon>Plectosphaerellaceae</taxon>
        <taxon>Verticillium</taxon>
    </lineage>
</organism>
<protein>
    <recommendedName>
        <fullName evidence="2">F-box domain-containing protein</fullName>
    </recommendedName>
</protein>
<feature type="domain" description="F-box" evidence="2">
    <location>
        <begin position="97"/>
        <end position="145"/>
    </location>
</feature>
<comment type="caution">
    <text evidence="3">The sequence shown here is derived from an EMBL/GenBank/DDBJ whole genome shotgun (WGS) entry which is preliminary data.</text>
</comment>
<dbReference type="Proteomes" id="UP000689129">
    <property type="component" value="Unassembled WGS sequence"/>
</dbReference>
<feature type="region of interest" description="Disordered" evidence="1">
    <location>
        <begin position="450"/>
        <end position="495"/>
    </location>
</feature>
<evidence type="ECO:0000259" key="2">
    <source>
        <dbReference type="PROSITE" id="PS50181"/>
    </source>
</evidence>
<reference evidence="3" key="1">
    <citation type="journal article" date="2021" name="Mol. Plant Pathol.">
        <title>A 20-kb lineage-specific genomic region tames virulence in pathogenic amphidiploid Verticillium longisporum.</title>
        <authorList>
            <person name="Harting R."/>
            <person name="Starke J."/>
            <person name="Kusch H."/>
            <person name="Poggeler S."/>
            <person name="Maurus I."/>
            <person name="Schluter R."/>
            <person name="Landesfeind M."/>
            <person name="Bulla I."/>
            <person name="Nowrousian M."/>
            <person name="de Jonge R."/>
            <person name="Stahlhut G."/>
            <person name="Hoff K.J."/>
            <person name="Asshauer K.P."/>
            <person name="Thurmer A."/>
            <person name="Stanke M."/>
            <person name="Daniel R."/>
            <person name="Morgenstern B."/>
            <person name="Thomma B.P.H.J."/>
            <person name="Kronstad J.W."/>
            <person name="Braus-Stromeyer S.A."/>
            <person name="Braus G.H."/>
        </authorList>
    </citation>
    <scope>NUCLEOTIDE SEQUENCE</scope>
    <source>
        <strain evidence="3">Vl32</strain>
    </source>
</reference>
<evidence type="ECO:0000313" key="4">
    <source>
        <dbReference type="Proteomes" id="UP000689129"/>
    </source>
</evidence>
<proteinExistence type="predicted"/>
<sequence>MALQKGHNPSVPAPQQRAQQQMTPSGVASLFDSPSLGLSPDREYRNIQPACMILFEALENITISASCRKMAATYSSRVGTSIPTHDKKSTPKVSGILDGLEGLPVEILFDIYHHLDVESVFLLAQTNTLFYGLLHRNQAQVLLPILQRDFSPFHELLQVYTASDDDFNDHGGTFQPRKIVYRRYPGDSVGLTLSRGGMSMNAKATKDLVSVLGADRPTTAVVLPSPRTAVLTQRDLRPLLKYCSVVRKWEELYPRLHWLAEPESCRILRDREREKLRRALYRWWLHARYFHGDGTRPRGGEPEPFVHDIRTSQMRMYSTSDLMELRALFVSVKNMIRHYIYPNLEQNMVETEDSTPLEQMIERSICERIVDTYAKLDPGELMFYFDNLYSYPRKRLVNDVNLRHPTFVHDQESLQAAIRSAVNERRWLDGIEQLEDLGSIVGDPRQVNTKFSGDGSADASIPAPGVMRRSRNDWSPPGDDGRALTERGHLPAVRI</sequence>
<feature type="compositionally biased region" description="Basic and acidic residues" evidence="1">
    <location>
        <begin position="479"/>
        <end position="489"/>
    </location>
</feature>
<feature type="compositionally biased region" description="Polar residues" evidence="1">
    <location>
        <begin position="16"/>
        <end position="26"/>
    </location>
</feature>
<name>A0A8I3A1V0_VERLO</name>
<evidence type="ECO:0000256" key="1">
    <source>
        <dbReference type="SAM" id="MobiDB-lite"/>
    </source>
</evidence>
<dbReference type="AlphaFoldDB" id="A0A8I3A1V0"/>
<dbReference type="EMBL" id="JAEMWZ010000001">
    <property type="protein sequence ID" value="KAG7143772.1"/>
    <property type="molecule type" value="Genomic_DNA"/>
</dbReference>
<dbReference type="InterPro" id="IPR001810">
    <property type="entry name" value="F-box_dom"/>
</dbReference>